<dbReference type="Pfam" id="PF13558">
    <property type="entry name" value="SbcC_Walker_B"/>
    <property type="match status" value="1"/>
</dbReference>
<evidence type="ECO:0000313" key="4">
    <source>
        <dbReference type="Proteomes" id="UP001595859"/>
    </source>
</evidence>
<keyword evidence="4" id="KW-1185">Reference proteome</keyword>
<dbReference type="SUPFAM" id="SSF52540">
    <property type="entry name" value="P-loop containing nucleoside triphosphate hydrolases"/>
    <property type="match status" value="1"/>
</dbReference>
<dbReference type="InterPro" id="IPR013496">
    <property type="entry name" value="CHP02680"/>
</dbReference>
<evidence type="ECO:0000256" key="2">
    <source>
        <dbReference type="SAM" id="MobiDB-lite"/>
    </source>
</evidence>
<dbReference type="RefSeq" id="WP_378057670.1">
    <property type="nucleotide sequence ID" value="NZ_JBHSIS010000008.1"/>
</dbReference>
<organism evidence="3 4">
    <name type="scientific">Actinophytocola glycyrrhizae</name>
    <dbReference type="NCBI Taxonomy" id="2044873"/>
    <lineage>
        <taxon>Bacteria</taxon>
        <taxon>Bacillati</taxon>
        <taxon>Actinomycetota</taxon>
        <taxon>Actinomycetes</taxon>
        <taxon>Pseudonocardiales</taxon>
        <taxon>Pseudonocardiaceae</taxon>
    </lineage>
</organism>
<dbReference type="NCBIfam" id="TIGR02680">
    <property type="entry name" value="TIGR02680 family protein"/>
    <property type="match status" value="1"/>
</dbReference>
<dbReference type="Gene3D" id="3.40.50.300">
    <property type="entry name" value="P-loop containing nucleotide triphosphate hydrolases"/>
    <property type="match status" value="2"/>
</dbReference>
<name>A0ABV9S7G3_9PSEU</name>
<feature type="coiled-coil region" evidence="1">
    <location>
        <begin position="512"/>
        <end position="546"/>
    </location>
</feature>
<feature type="compositionally biased region" description="Polar residues" evidence="2">
    <location>
        <begin position="1"/>
        <end position="10"/>
    </location>
</feature>
<keyword evidence="1" id="KW-0175">Coiled coil</keyword>
<dbReference type="PANTHER" id="PTHR23159">
    <property type="entry name" value="CENTROSOMAL PROTEIN 2"/>
    <property type="match status" value="1"/>
</dbReference>
<feature type="coiled-coil region" evidence="1">
    <location>
        <begin position="313"/>
        <end position="361"/>
    </location>
</feature>
<feature type="compositionally biased region" description="Polar residues" evidence="2">
    <location>
        <begin position="27"/>
        <end position="36"/>
    </location>
</feature>
<dbReference type="InterPro" id="IPR027417">
    <property type="entry name" value="P-loop_NTPase"/>
</dbReference>
<protein>
    <submittedName>
        <fullName evidence="3">TIGR02680 family protein</fullName>
    </submittedName>
</protein>
<feature type="coiled-coil region" evidence="1">
    <location>
        <begin position="973"/>
        <end position="1007"/>
    </location>
</feature>
<accession>A0ABV9S7G3</accession>
<dbReference type="EMBL" id="JBHSIS010000008">
    <property type="protein sequence ID" value="MFC4855714.1"/>
    <property type="molecule type" value="Genomic_DNA"/>
</dbReference>
<evidence type="ECO:0000256" key="1">
    <source>
        <dbReference type="SAM" id="Coils"/>
    </source>
</evidence>
<gene>
    <name evidence="3" type="ORF">ACFPCV_19565</name>
</gene>
<evidence type="ECO:0000313" key="3">
    <source>
        <dbReference type="EMBL" id="MFC4855714.1"/>
    </source>
</evidence>
<sequence>MTAPQGNVTQLGHEHVTGQDPPLPGATGTSVSGEAGQSTRWKLHRGGIVNVWQYAVEEFDLSGGRVIFQGTNGSGKSRTLELLLPLCLDGDLRQIGSKGYDTVSMRRLMLDDYTGGPNRIGYAWIELRRTVGGREEFLTSGVGIKASANSQQIGDSWRFVTDRRVGGAAGDFQLVFDGTPVGPTQLRDLLGADCLHDEEPFRAKIAELVYGIPAARYADLLHLQRTLRNPDVGLKVLEGQLEQILSDSLPPLDPAVVEQLARSFEDLESIRDNIRTLGAADTALQRFLSSYAGYAYSSLRSAGKRGVDASKELATARNEITKLMARLADEESAAEKAEVEVAQLEEQELTLESKIDSLKSSPAYDSVRDLADRKRVVSAARQAAVSALKQLRTQREHTEQLVDSVVSELARFVDDTNQAADLADAVRSRMREAGLDPRLCPQVPAVPEAAATEVHEFVRLSLDPEAEPQEATRRTPPDLQPHSLRAALEAAGVQAGEAVAALRERCAVTLTLLERARELDSERSEVERLQREAREAQLEATESVGRRNEAAQRLEDVAATWHTAVLQWSAAGPLATLERAAELVPPHLADLTADVDAARGATERAAAWLRGRLPVLHADVDRAGRGVEELDRRMAGSEDELNALRAGVDPEPALPVSAVDRDQAAGAAFYRLVDFAPSLSQEERAGCEAALESSGLLNAWVTAEGTLTDAASRDLTAVVAGPAVSPSLSDVLVPAVPPGSPVSADLVTQVLTRVGLGTDAGLSVSLDGRWRAGVLTGAMTKPAAEFVGAGARETTRHKRISDLSSELARLADERELAVKALAMAQENVAAWERHTDEYPDDREVLAAHVTLRAAAASADDASKKAFSLRDKHSGTGDRYRARQDALLTDARAAGLDATAESLQLARASALEARTTAEQLATALTKRCLGGVDSLTRSLDSHARVDAELADVQAGADRACLDYLNEQAGYEERVRAIGGAAEQLERELSAAEEERAAVRQRLPEVRQEATAARVKAGKTQTQIDTKQSKITELTEREALARQRFRDALAADGVWSAAVEPPLPEDLGEAYQVLTAHPRDGVSEDTVLGNLQTLQSTLAGSHDVIAQRAADILTVTVTGAQGPQPVAVAAREVAQRLTAQRDLLSEEYQQIFDAFMLRDLADKLATQIGVADDLCRRMNDTLDVARSSQGVHVQLDWQPAPDLDEDMRQAMQLIRTPFAKRGEGQDEALRTALTERITAERDGHSGDYAEVLARALDYRTWYRFTVRVKDLGPDGSPRTRRMRQLSSGETRLISYVTLFAAASAFYDAVGTAADQPPVRLVLLDEAFERLDEPTIARMLGLLVDLDMDWIITWPSGWGLSEKIPRMHIYDVLRPKGGSGIACTHAIWTGKSLTDDPR</sequence>
<dbReference type="PANTHER" id="PTHR23159:SF60">
    <property type="entry name" value="SPINDLE ASSEMBLY ABNORMAL PROTEIN 4"/>
    <property type="match status" value="1"/>
</dbReference>
<dbReference type="Proteomes" id="UP001595859">
    <property type="component" value="Unassembled WGS sequence"/>
</dbReference>
<comment type="caution">
    <text evidence="3">The sequence shown here is derived from an EMBL/GenBank/DDBJ whole genome shotgun (WGS) entry which is preliminary data.</text>
</comment>
<reference evidence="4" key="1">
    <citation type="journal article" date="2019" name="Int. J. Syst. Evol. Microbiol.">
        <title>The Global Catalogue of Microorganisms (GCM) 10K type strain sequencing project: providing services to taxonomists for standard genome sequencing and annotation.</title>
        <authorList>
            <consortium name="The Broad Institute Genomics Platform"/>
            <consortium name="The Broad Institute Genome Sequencing Center for Infectious Disease"/>
            <person name="Wu L."/>
            <person name="Ma J."/>
        </authorList>
    </citation>
    <scope>NUCLEOTIDE SEQUENCE [LARGE SCALE GENOMIC DNA]</scope>
    <source>
        <strain evidence="4">ZS-22-S1</strain>
    </source>
</reference>
<feature type="region of interest" description="Disordered" evidence="2">
    <location>
        <begin position="1"/>
        <end position="36"/>
    </location>
</feature>
<proteinExistence type="predicted"/>